<name>A0A8S1QDV3_9CILI</name>
<dbReference type="EMBL" id="CAJJDN010000102">
    <property type="protein sequence ID" value="CAD8113151.1"/>
    <property type="molecule type" value="Genomic_DNA"/>
</dbReference>
<organism evidence="1 2">
    <name type="scientific">Paramecium sonneborni</name>
    <dbReference type="NCBI Taxonomy" id="65129"/>
    <lineage>
        <taxon>Eukaryota</taxon>
        <taxon>Sar</taxon>
        <taxon>Alveolata</taxon>
        <taxon>Ciliophora</taxon>
        <taxon>Intramacronucleata</taxon>
        <taxon>Oligohymenophorea</taxon>
        <taxon>Peniculida</taxon>
        <taxon>Parameciidae</taxon>
        <taxon>Paramecium</taxon>
    </lineage>
</organism>
<accession>A0A8S1QDV3</accession>
<evidence type="ECO:0000313" key="2">
    <source>
        <dbReference type="Proteomes" id="UP000692954"/>
    </source>
</evidence>
<protein>
    <submittedName>
        <fullName evidence="1">Uncharacterized protein</fullName>
    </submittedName>
</protein>
<dbReference type="Proteomes" id="UP000692954">
    <property type="component" value="Unassembled WGS sequence"/>
</dbReference>
<proteinExistence type="predicted"/>
<dbReference type="AlphaFoldDB" id="A0A8S1QDV3"/>
<gene>
    <name evidence="1" type="ORF">PSON_ATCC_30995.1.T1020138</name>
</gene>
<sequence length="210" mass="25144">MDQIKKKSTKYQRGVYWKYKYYSEELNEETYVTTMMEQYQTDGVKAFWGQYSINNQNKTCFLHCIVSFGKRVSPKIVKLKLKLGDVKVKAIRKSLLKDEIKNCLDVRIRVAGTQYIGSDTLRRDKQKEKIQKEREKEQNKICQIINQQIQTEEIQESNQQFYKLSQLLDSNLRIEQRGVRIEQQLDIIRKFLENIQQEKMEPYKSLILLD</sequence>
<comment type="caution">
    <text evidence="1">The sequence shown here is derived from an EMBL/GenBank/DDBJ whole genome shotgun (WGS) entry which is preliminary data.</text>
</comment>
<reference evidence="1" key="1">
    <citation type="submission" date="2021-01" db="EMBL/GenBank/DDBJ databases">
        <authorList>
            <consortium name="Genoscope - CEA"/>
            <person name="William W."/>
        </authorList>
    </citation>
    <scope>NUCLEOTIDE SEQUENCE</scope>
</reference>
<keyword evidence="2" id="KW-1185">Reference proteome</keyword>
<evidence type="ECO:0000313" key="1">
    <source>
        <dbReference type="EMBL" id="CAD8113151.1"/>
    </source>
</evidence>